<dbReference type="Gene3D" id="1.10.10.60">
    <property type="entry name" value="Homeodomain-like"/>
    <property type="match status" value="1"/>
</dbReference>
<dbReference type="HOGENOM" id="CLU_069356_27_3_0"/>
<keyword evidence="1 2" id="KW-0238">DNA-binding</keyword>
<dbReference type="InterPro" id="IPR009057">
    <property type="entry name" value="Homeodomain-like_sf"/>
</dbReference>
<dbReference type="AlphaFoldDB" id="F8C2W2"/>
<dbReference type="PANTHER" id="PTHR43479">
    <property type="entry name" value="ACREF/ENVCD OPERON REPRESSOR-RELATED"/>
    <property type="match status" value="1"/>
</dbReference>
<dbReference type="PROSITE" id="PS01081">
    <property type="entry name" value="HTH_TETR_1"/>
    <property type="match status" value="1"/>
</dbReference>
<evidence type="ECO:0000313" key="4">
    <source>
        <dbReference type="EMBL" id="AEH22340.1"/>
    </source>
</evidence>
<dbReference type="InterPro" id="IPR036271">
    <property type="entry name" value="Tet_transcr_reg_TetR-rel_C_sf"/>
</dbReference>
<protein>
    <submittedName>
        <fullName evidence="4">Transcriptional regulator, TetR family</fullName>
    </submittedName>
</protein>
<dbReference type="eggNOG" id="COG1309">
    <property type="taxonomic scope" value="Bacteria"/>
</dbReference>
<dbReference type="InterPro" id="IPR023772">
    <property type="entry name" value="DNA-bd_HTH_TetR-type_CS"/>
</dbReference>
<feature type="domain" description="HTH tetR-type" evidence="3">
    <location>
        <begin position="9"/>
        <end position="69"/>
    </location>
</feature>
<feature type="DNA-binding region" description="H-T-H motif" evidence="2">
    <location>
        <begin position="32"/>
        <end position="51"/>
    </location>
</feature>
<dbReference type="RefSeq" id="WP_013909040.1">
    <property type="nucleotide sequence ID" value="NC_015682.1"/>
</dbReference>
<evidence type="ECO:0000313" key="5">
    <source>
        <dbReference type="Proteomes" id="UP000006583"/>
    </source>
</evidence>
<gene>
    <name evidence="4" type="ordered locus">TOPB45_0225</name>
</gene>
<dbReference type="Pfam" id="PF00440">
    <property type="entry name" value="TetR_N"/>
    <property type="match status" value="1"/>
</dbReference>
<sequence>MTKLKAKKEKTREKILGTALKLFSEKGYLGTTTKEIASLAGITETTLFRHFPSKEVIFEEVLKRYSFLQKLKELMPQVEDLSADKAFTLLGKAFLERLRERKPLITILHSELNLYPEQVRNAFQAIISSIKSEFSKYLFKLKRRGELREDVHPEIAGQALLGMIFSYFLLKDIKGVPVCENFSEEDILKEYIQIFLKGVKK</sequence>
<dbReference type="PANTHER" id="PTHR43479:SF11">
    <property type="entry name" value="ACREF_ENVCD OPERON REPRESSOR-RELATED"/>
    <property type="match status" value="1"/>
</dbReference>
<dbReference type="SUPFAM" id="SSF48498">
    <property type="entry name" value="Tetracyclin repressor-like, C-terminal domain"/>
    <property type="match status" value="1"/>
</dbReference>
<dbReference type="InterPro" id="IPR050624">
    <property type="entry name" value="HTH-type_Tx_Regulator"/>
</dbReference>
<dbReference type="Gene3D" id="1.10.357.10">
    <property type="entry name" value="Tetracycline Repressor, domain 2"/>
    <property type="match status" value="1"/>
</dbReference>
<dbReference type="STRING" id="795359.TOPB45_0225"/>
<dbReference type="InterPro" id="IPR001647">
    <property type="entry name" value="HTH_TetR"/>
</dbReference>
<dbReference type="PATRIC" id="fig|795359.3.peg.225"/>
<dbReference type="GO" id="GO:0003677">
    <property type="term" value="F:DNA binding"/>
    <property type="evidence" value="ECO:0007669"/>
    <property type="project" value="UniProtKB-UniRule"/>
</dbReference>
<evidence type="ECO:0000259" key="3">
    <source>
        <dbReference type="PROSITE" id="PS50977"/>
    </source>
</evidence>
<dbReference type="EMBL" id="CP002829">
    <property type="protein sequence ID" value="AEH22340.1"/>
    <property type="molecule type" value="Genomic_DNA"/>
</dbReference>
<organism evidence="4 5">
    <name type="scientific">Thermodesulfobacterium geofontis (strain OPF15)</name>
    <dbReference type="NCBI Taxonomy" id="795359"/>
    <lineage>
        <taxon>Bacteria</taxon>
        <taxon>Pseudomonadati</taxon>
        <taxon>Thermodesulfobacteriota</taxon>
        <taxon>Thermodesulfobacteria</taxon>
        <taxon>Thermodesulfobacteriales</taxon>
        <taxon>Thermodesulfobacteriaceae</taxon>
        <taxon>Thermodesulfobacterium</taxon>
    </lineage>
</organism>
<dbReference type="SUPFAM" id="SSF46689">
    <property type="entry name" value="Homeodomain-like"/>
    <property type="match status" value="1"/>
</dbReference>
<name>F8C2W2_THEGP</name>
<dbReference type="Proteomes" id="UP000006583">
    <property type="component" value="Chromosome"/>
</dbReference>
<evidence type="ECO:0000256" key="1">
    <source>
        <dbReference type="ARBA" id="ARBA00023125"/>
    </source>
</evidence>
<dbReference type="OrthoDB" id="9780824at2"/>
<dbReference type="PRINTS" id="PR00455">
    <property type="entry name" value="HTHTETR"/>
</dbReference>
<proteinExistence type="predicted"/>
<reference evidence="4 5" key="1">
    <citation type="journal article" date="2013" name="Genome Announc.">
        <title>Complete genome sequence of the hyperthermophilic sulfate-reducing bacterium Thermodesulfobacterium geofontis OPF15T.</title>
        <authorList>
            <person name="Elkins J.G."/>
            <person name="Hamilton-Brehm S.D."/>
            <person name="Lucas S."/>
            <person name="Han J."/>
            <person name="Lapidus A."/>
            <person name="Cheng J.F."/>
            <person name="Goodwin L.A."/>
            <person name="Pitluck S."/>
            <person name="Peters L."/>
            <person name="Mikhailova N."/>
            <person name="Davenport K.W."/>
            <person name="Detter J.C."/>
            <person name="Han C.S."/>
            <person name="Tapia R."/>
            <person name="Land M.L."/>
            <person name="Hauser L."/>
            <person name="Kyrpides N.C."/>
            <person name="Ivanova N.N."/>
            <person name="Pagani I."/>
            <person name="Bruce D."/>
            <person name="Woyke T."/>
            <person name="Cottingham R.W."/>
        </authorList>
    </citation>
    <scope>NUCLEOTIDE SEQUENCE [LARGE SCALE GENOMIC DNA]</scope>
    <source>
        <strain evidence="4 5">OPF15</strain>
    </source>
</reference>
<keyword evidence="5" id="KW-1185">Reference proteome</keyword>
<accession>F8C2W2</accession>
<evidence type="ECO:0000256" key="2">
    <source>
        <dbReference type="PROSITE-ProRule" id="PRU00335"/>
    </source>
</evidence>
<dbReference type="KEGG" id="top:TOPB45_0225"/>
<dbReference type="PROSITE" id="PS50977">
    <property type="entry name" value="HTH_TETR_2"/>
    <property type="match status" value="1"/>
</dbReference>